<sequence length="175" mass="19865">MENINVVAAQDEAEKEVQQIEERVKPYTFRKLNSTDLFPMIKLITKIGIDELTEVFEGDTIKKIIDGVTKKEKNITGEESDVEKEATANGEKNAKGKEIIVGIGVALKLVNKIMEHIPSCENDIYTLLSRVSGMSIEEIKGLDLDVFMKMLLDFVTKEEFWDFFKVASEYIKRLG</sequence>
<name>A0A9X5GRG4_9FIRM</name>
<dbReference type="AlphaFoldDB" id="A0A9X5GRG4"/>
<accession>A0A9X5GRG4</accession>
<dbReference type="OrthoDB" id="2053890at2"/>
<dbReference type="RefSeq" id="WP_160560324.1">
    <property type="nucleotide sequence ID" value="NZ_QZDT01000017.1"/>
</dbReference>
<gene>
    <name evidence="1" type="ORF">D5281_11505</name>
</gene>
<dbReference type="Proteomes" id="UP001154420">
    <property type="component" value="Unassembled WGS sequence"/>
</dbReference>
<evidence type="ECO:0000313" key="1">
    <source>
        <dbReference type="EMBL" id="NBJ93203.1"/>
    </source>
</evidence>
<reference evidence="1" key="1">
    <citation type="submission" date="2018-09" db="EMBL/GenBank/DDBJ databases">
        <title>Murine metabolic-syndrome-specific gut microbial biobank.</title>
        <authorList>
            <person name="Liu C."/>
        </authorList>
    </citation>
    <scope>NUCLEOTIDE SEQUENCE</scope>
    <source>
        <strain evidence="1">D42-62</strain>
    </source>
</reference>
<evidence type="ECO:0000313" key="2">
    <source>
        <dbReference type="Proteomes" id="UP001154420"/>
    </source>
</evidence>
<organism evidence="1 2">
    <name type="scientific">Parablautia muri</name>
    <dbReference type="NCBI Taxonomy" id="2320879"/>
    <lineage>
        <taxon>Bacteria</taxon>
        <taxon>Bacillati</taxon>
        <taxon>Bacillota</taxon>
        <taxon>Clostridia</taxon>
        <taxon>Lachnospirales</taxon>
        <taxon>Lachnospiraceae</taxon>
        <taxon>Parablautia</taxon>
    </lineage>
</organism>
<protein>
    <submittedName>
        <fullName evidence="1">Uncharacterized protein</fullName>
    </submittedName>
</protein>
<dbReference type="EMBL" id="QZDT01000017">
    <property type="protein sequence ID" value="NBJ93203.1"/>
    <property type="molecule type" value="Genomic_DNA"/>
</dbReference>
<comment type="caution">
    <text evidence="1">The sequence shown here is derived from an EMBL/GenBank/DDBJ whole genome shotgun (WGS) entry which is preliminary data.</text>
</comment>
<proteinExistence type="predicted"/>
<keyword evidence="2" id="KW-1185">Reference proteome</keyword>